<evidence type="ECO:0000313" key="4">
    <source>
        <dbReference type="Proteomes" id="UP000679691"/>
    </source>
</evidence>
<evidence type="ECO:0000259" key="2">
    <source>
        <dbReference type="Pfam" id="PF11412"/>
    </source>
</evidence>
<dbReference type="Pfam" id="PF11412">
    <property type="entry name" value="DsbD_N"/>
    <property type="match status" value="1"/>
</dbReference>
<dbReference type="InterPro" id="IPR028250">
    <property type="entry name" value="DsbDN"/>
</dbReference>
<keyword evidence="1" id="KW-0732">Signal</keyword>
<feature type="signal peptide" evidence="1">
    <location>
        <begin position="1"/>
        <end position="20"/>
    </location>
</feature>
<organism evidence="3 4">
    <name type="scientific">Rhinopithecimicrobium faecis</name>
    <dbReference type="NCBI Taxonomy" id="2820698"/>
    <lineage>
        <taxon>Bacteria</taxon>
        <taxon>Pseudomonadati</taxon>
        <taxon>Bacteroidota</taxon>
        <taxon>Sphingobacteriia</taxon>
        <taxon>Sphingobacteriales</taxon>
        <taxon>Sphingobacteriaceae</taxon>
        <taxon>Rhinopithecimicrobium</taxon>
    </lineage>
</organism>
<accession>A0A8T4HAG2</accession>
<sequence length="149" mass="16690">MKKFAVLFALIVLTASSSFAQIFKPVKWEVASKKTSKNEAVIFIKAVIDNGWHIYSQGVGEGGPIPTSFTFKPAKDFKLVGKTAEPKPLTKYENVFKMNVPYFDKQVVFQQKVKLVNGKAVIKGTVEYMACDKSRCLPPEEYDFAVTIK</sequence>
<comment type="caution">
    <text evidence="3">The sequence shown here is derived from an EMBL/GenBank/DDBJ whole genome shotgun (WGS) entry which is preliminary data.</text>
</comment>
<evidence type="ECO:0000313" key="3">
    <source>
        <dbReference type="EMBL" id="MBP3943413.1"/>
    </source>
</evidence>
<gene>
    <name evidence="3" type="ORF">J5U18_07535</name>
</gene>
<dbReference type="Gene3D" id="2.60.40.1250">
    <property type="entry name" value="Thiol:disulfide interchange protein DsbD, N-terminal domain"/>
    <property type="match status" value="1"/>
</dbReference>
<keyword evidence="3" id="KW-0762">Sugar transport</keyword>
<evidence type="ECO:0000256" key="1">
    <source>
        <dbReference type="SAM" id="SignalP"/>
    </source>
</evidence>
<feature type="domain" description="Thiol:disulfide interchange protein DsbD N-terminal" evidence="2">
    <location>
        <begin position="33"/>
        <end position="145"/>
    </location>
</feature>
<reference evidence="3" key="1">
    <citation type="submission" date="2021-03" db="EMBL/GenBank/DDBJ databases">
        <authorList>
            <person name="Lu T."/>
            <person name="Wang Q."/>
            <person name="Han X."/>
        </authorList>
    </citation>
    <scope>NUCLEOTIDE SEQUENCE</scope>
    <source>
        <strain evidence="3">WQ 2009</strain>
    </source>
</reference>
<dbReference type="RefSeq" id="WP_353546906.1">
    <property type="nucleotide sequence ID" value="NZ_JAGKSB010000007.1"/>
</dbReference>
<name>A0A8T4HAG2_9SPHI</name>
<proteinExistence type="predicted"/>
<dbReference type="Proteomes" id="UP000679691">
    <property type="component" value="Unassembled WGS sequence"/>
</dbReference>
<feature type="chain" id="PRO_5035729800" evidence="1">
    <location>
        <begin position="21"/>
        <end position="149"/>
    </location>
</feature>
<keyword evidence="4" id="KW-1185">Reference proteome</keyword>
<dbReference type="EMBL" id="JAGKSB010000007">
    <property type="protein sequence ID" value="MBP3943413.1"/>
    <property type="molecule type" value="Genomic_DNA"/>
</dbReference>
<protein>
    <submittedName>
        <fullName evidence="3">Sugar transporter</fullName>
    </submittedName>
</protein>
<dbReference type="InterPro" id="IPR036929">
    <property type="entry name" value="DsbDN_sf"/>
</dbReference>
<dbReference type="AlphaFoldDB" id="A0A8T4HAG2"/>
<keyword evidence="3" id="KW-0813">Transport</keyword>